<keyword evidence="1" id="KW-0175">Coiled coil</keyword>
<evidence type="ECO:0000313" key="4">
    <source>
        <dbReference type="Proteomes" id="UP001165122"/>
    </source>
</evidence>
<dbReference type="EMBL" id="BRXW01000294">
    <property type="protein sequence ID" value="GMI17526.1"/>
    <property type="molecule type" value="Genomic_DNA"/>
</dbReference>
<dbReference type="AlphaFoldDB" id="A0A9W7L089"/>
<dbReference type="InterPro" id="IPR036034">
    <property type="entry name" value="PDZ_sf"/>
</dbReference>
<dbReference type="InterPro" id="IPR001478">
    <property type="entry name" value="PDZ"/>
</dbReference>
<reference evidence="4" key="1">
    <citation type="journal article" date="2023" name="Commun. Biol.">
        <title>Genome analysis of Parmales, the sister group of diatoms, reveals the evolutionary specialization of diatoms from phago-mixotrophs to photoautotrophs.</title>
        <authorList>
            <person name="Ban H."/>
            <person name="Sato S."/>
            <person name="Yoshikawa S."/>
            <person name="Yamada K."/>
            <person name="Nakamura Y."/>
            <person name="Ichinomiya M."/>
            <person name="Sato N."/>
            <person name="Blanc-Mathieu R."/>
            <person name="Endo H."/>
            <person name="Kuwata A."/>
            <person name="Ogata H."/>
        </authorList>
    </citation>
    <scope>NUCLEOTIDE SEQUENCE [LARGE SCALE GENOMIC DNA]</scope>
    <source>
        <strain evidence="4">NIES 3700</strain>
    </source>
</reference>
<evidence type="ECO:0000256" key="1">
    <source>
        <dbReference type="SAM" id="Coils"/>
    </source>
</evidence>
<name>A0A9W7L089_9STRA</name>
<evidence type="ECO:0000259" key="2">
    <source>
        <dbReference type="PROSITE" id="PS50106"/>
    </source>
</evidence>
<dbReference type="Pfam" id="PF00595">
    <property type="entry name" value="PDZ"/>
    <property type="match status" value="1"/>
</dbReference>
<protein>
    <recommendedName>
        <fullName evidence="2">PDZ domain-containing protein</fullName>
    </recommendedName>
</protein>
<dbReference type="PROSITE" id="PS50106">
    <property type="entry name" value="PDZ"/>
    <property type="match status" value="1"/>
</dbReference>
<dbReference type="SUPFAM" id="SSF48371">
    <property type="entry name" value="ARM repeat"/>
    <property type="match status" value="1"/>
</dbReference>
<dbReference type="OrthoDB" id="10441318at2759"/>
<proteinExistence type="predicted"/>
<comment type="caution">
    <text evidence="3">The sequence shown here is derived from an EMBL/GenBank/DDBJ whole genome shotgun (WGS) entry which is preliminary data.</text>
</comment>
<organism evidence="3 4">
    <name type="scientific">Triparma laevis f. longispina</name>
    <dbReference type="NCBI Taxonomy" id="1714387"/>
    <lineage>
        <taxon>Eukaryota</taxon>
        <taxon>Sar</taxon>
        <taxon>Stramenopiles</taxon>
        <taxon>Ochrophyta</taxon>
        <taxon>Bolidophyceae</taxon>
        <taxon>Parmales</taxon>
        <taxon>Triparmaceae</taxon>
        <taxon>Triparma</taxon>
    </lineage>
</organism>
<feature type="domain" description="PDZ" evidence="2">
    <location>
        <begin position="658"/>
        <end position="738"/>
    </location>
</feature>
<dbReference type="Proteomes" id="UP001165122">
    <property type="component" value="Unassembled WGS sequence"/>
</dbReference>
<dbReference type="Gene3D" id="2.30.42.10">
    <property type="match status" value="1"/>
</dbReference>
<dbReference type="SUPFAM" id="SSF50156">
    <property type="entry name" value="PDZ domain-like"/>
    <property type="match status" value="1"/>
</dbReference>
<dbReference type="InterPro" id="IPR016024">
    <property type="entry name" value="ARM-type_fold"/>
</dbReference>
<evidence type="ECO:0000313" key="3">
    <source>
        <dbReference type="EMBL" id="GMI17526.1"/>
    </source>
</evidence>
<sequence length="1020" mass="112967">MSSSSITETERQVMSECVNIMKDKGFYLTILEFKQEMKDLGGDFLLDSKLDQILSSQFTNPDQTDYATPFATPTSLHPFLSSRDSKISLLEHEILIMKEDIASGNSIPTKDTLKEISVEDEEVSVDLTSESLKELDTLVCNYLESRSNLKLSYLQLKEDLNSATPINKKLSKSLVEIYGREKEDEDLEVRYNKKIEEVEEGKKRGEVFREENARLKYEIEGLKSMNEKKKIQLTQLKNQIKDIKREKLESEQFKEGDERHPLSNQIELVLGEGLPKLCSLVPGHSRLEVLLPLFKLAYTSSYQSSRPELLLGVILILKRPKKKERNEIINFLKELNTDRKGLIEVIIREIKGGGEGEKAILMLNRHYCCCVILTRLHATMLNDGAEIVSLVLGVFGECLKSLSETPKGLEDYLLGLAEKYNCKARIFKWFKIHVEKFKEEVVEGIIFKGLTGGGGDEVINLCVEYLKRLEGEGEGEGERIGGFVEMIFGGMREEGGEGEVYVQVLERVIPLVWEMAEDEVEYELAELVSGNVMNVNSEEKWRGLKFMIEKVLESTLNLLLTANAGRYVEASTRIIEAVGESLGEEGVEGIVLPKMIGTMGLKVEEFVHSSHPFFDQDGDFGLLMKILGGGEDGDAVSRDVFKNVTGYKSDDCRFDEVEVVLRFKRGESLGVSLVDERKECGVKNVGEGGIADLAGLKADDIIIGVGGDSVESVEELQSAMASWMEEEDSVTLLIRRYDVAVGLRDSILPVLVQGVGSGLPKAAMVHLLKTLVVGVNDGSLAVGYDVVVDTLSRLASSQNEGCKESLLKCLVELVQYEGDGDGDGEGGVAIDVKLTVCNLLSISVNYFEASTVETVIVPVIIEFTRDNEVDVQYEGVSSVCKLLFMFGQGGKVCDMLCECIYVWVEKDVNEFSILITESLCSVIPSAIDEFRNGFIIDSLLRLSAVVCGKSLDEDDAKLKKILGKCLVECYNVFRSCMGGGGEVVEQKLNQGLGMLGAAGVLDTKCQLVLEKMKAKTRSAS</sequence>
<gene>
    <name evidence="3" type="ORF">TrLO_g13114</name>
</gene>
<feature type="coiled-coil region" evidence="1">
    <location>
        <begin position="219"/>
        <end position="253"/>
    </location>
</feature>
<keyword evidence="4" id="KW-1185">Reference proteome</keyword>
<accession>A0A9W7L089</accession>
<dbReference type="SMART" id="SM00228">
    <property type="entry name" value="PDZ"/>
    <property type="match status" value="1"/>
</dbReference>